<dbReference type="PANTHER" id="PTHR43981:SF1">
    <property type="entry name" value="ENOYL-[ACYL-CARRIER-PROTEIN] REDUCTASE, MITOCHONDRIAL"/>
    <property type="match status" value="1"/>
</dbReference>
<evidence type="ECO:0000256" key="13">
    <source>
        <dbReference type="ARBA" id="ARBA00042123"/>
    </source>
</evidence>
<dbReference type="GO" id="GO:0141148">
    <property type="term" value="F:enoyl-[acyl-carrier-protein] reductase (NADPH) activity"/>
    <property type="evidence" value="ECO:0007669"/>
    <property type="project" value="UniProtKB-EC"/>
</dbReference>
<evidence type="ECO:0000256" key="3">
    <source>
        <dbReference type="ARBA" id="ARBA00022516"/>
    </source>
</evidence>
<name>A0AAV5VVH0_9BILA</name>
<accession>A0AAV5VVH0</accession>
<protein>
    <recommendedName>
        <fullName evidence="12">Enoyl-[acyl-carrier-protein] reductase, mitochondrial</fullName>
        <ecNumber evidence="11">1.3.1.104</ecNumber>
    </recommendedName>
    <alternativeName>
        <fullName evidence="13">2-enoyl thioester reductase</fullName>
    </alternativeName>
</protein>
<evidence type="ECO:0000256" key="5">
    <source>
        <dbReference type="ARBA" id="ARBA00022857"/>
    </source>
</evidence>
<evidence type="ECO:0000313" key="16">
    <source>
        <dbReference type="Proteomes" id="UP001432322"/>
    </source>
</evidence>
<dbReference type="Gene3D" id="3.40.50.720">
    <property type="entry name" value="NAD(P)-binding Rossmann-like Domain"/>
    <property type="match status" value="1"/>
</dbReference>
<dbReference type="InterPro" id="IPR013149">
    <property type="entry name" value="ADH-like_C"/>
</dbReference>
<keyword evidence="6" id="KW-0809">Transit peptide</keyword>
<evidence type="ECO:0000256" key="12">
    <source>
        <dbReference type="ARBA" id="ARBA00041058"/>
    </source>
</evidence>
<keyword evidence="8" id="KW-0443">Lipid metabolism</keyword>
<comment type="caution">
    <text evidence="15">The sequence shown here is derived from an EMBL/GenBank/DDBJ whole genome shotgun (WGS) entry which is preliminary data.</text>
</comment>
<evidence type="ECO:0000256" key="8">
    <source>
        <dbReference type="ARBA" id="ARBA00023098"/>
    </source>
</evidence>
<dbReference type="EC" id="1.3.1.104" evidence="11"/>
<evidence type="ECO:0000256" key="7">
    <source>
        <dbReference type="ARBA" id="ARBA00023002"/>
    </source>
</evidence>
<dbReference type="EMBL" id="BTSY01000004">
    <property type="protein sequence ID" value="GMT23617.1"/>
    <property type="molecule type" value="Genomic_DNA"/>
</dbReference>
<evidence type="ECO:0000256" key="6">
    <source>
        <dbReference type="ARBA" id="ARBA00022946"/>
    </source>
</evidence>
<evidence type="ECO:0000256" key="1">
    <source>
        <dbReference type="ARBA" id="ARBA00004173"/>
    </source>
</evidence>
<keyword evidence="10" id="KW-0275">Fatty acid biosynthesis</keyword>
<evidence type="ECO:0000256" key="10">
    <source>
        <dbReference type="ARBA" id="ARBA00023160"/>
    </source>
</evidence>
<keyword evidence="7" id="KW-0560">Oxidoreductase</keyword>
<dbReference type="Gene3D" id="3.90.180.10">
    <property type="entry name" value="Medium-chain alcohol dehydrogenases, catalytic domain"/>
    <property type="match status" value="1"/>
</dbReference>
<dbReference type="Pfam" id="PF00107">
    <property type="entry name" value="ADH_zinc_N"/>
    <property type="match status" value="1"/>
</dbReference>
<evidence type="ECO:0000313" key="15">
    <source>
        <dbReference type="EMBL" id="GMT23617.1"/>
    </source>
</evidence>
<feature type="domain" description="Enoyl reductase (ER)" evidence="14">
    <location>
        <begin position="12"/>
        <end position="327"/>
    </location>
</feature>
<comment type="subcellular location">
    <subcellularLocation>
        <location evidence="1">Mitochondrion</location>
    </subcellularLocation>
</comment>
<evidence type="ECO:0000256" key="11">
    <source>
        <dbReference type="ARBA" id="ARBA00038963"/>
    </source>
</evidence>
<reference evidence="15" key="1">
    <citation type="submission" date="2023-10" db="EMBL/GenBank/DDBJ databases">
        <title>Genome assembly of Pristionchus species.</title>
        <authorList>
            <person name="Yoshida K."/>
            <person name="Sommer R.J."/>
        </authorList>
    </citation>
    <scope>NUCLEOTIDE SEQUENCE</scope>
    <source>
        <strain evidence="15">RS5133</strain>
    </source>
</reference>
<dbReference type="AlphaFoldDB" id="A0AAV5VVH0"/>
<keyword evidence="9" id="KW-0496">Mitochondrion</keyword>
<dbReference type="Proteomes" id="UP001432322">
    <property type="component" value="Unassembled WGS sequence"/>
</dbReference>
<evidence type="ECO:0000256" key="2">
    <source>
        <dbReference type="ARBA" id="ARBA00010371"/>
    </source>
</evidence>
<dbReference type="GO" id="GO:0005739">
    <property type="term" value="C:mitochondrion"/>
    <property type="evidence" value="ECO:0007669"/>
    <property type="project" value="UniProtKB-SubCell"/>
</dbReference>
<dbReference type="SMART" id="SM00829">
    <property type="entry name" value="PKS_ER"/>
    <property type="match status" value="1"/>
</dbReference>
<evidence type="ECO:0000259" key="14">
    <source>
        <dbReference type="SMART" id="SM00829"/>
    </source>
</evidence>
<proteinExistence type="inferred from homology"/>
<organism evidence="15 16">
    <name type="scientific">Pristionchus fissidentatus</name>
    <dbReference type="NCBI Taxonomy" id="1538716"/>
    <lineage>
        <taxon>Eukaryota</taxon>
        <taxon>Metazoa</taxon>
        <taxon>Ecdysozoa</taxon>
        <taxon>Nematoda</taxon>
        <taxon>Chromadorea</taxon>
        <taxon>Rhabditida</taxon>
        <taxon>Rhabditina</taxon>
        <taxon>Diplogasteromorpha</taxon>
        <taxon>Diplogasteroidea</taxon>
        <taxon>Neodiplogasteridae</taxon>
        <taxon>Pristionchus</taxon>
    </lineage>
</organism>
<dbReference type="InterPro" id="IPR036291">
    <property type="entry name" value="NAD(P)-bd_dom_sf"/>
</dbReference>
<dbReference type="CDD" id="cd08290">
    <property type="entry name" value="ETR"/>
    <property type="match status" value="1"/>
</dbReference>
<dbReference type="PANTHER" id="PTHR43981">
    <property type="entry name" value="ENOYL-[ACYL-CARRIER-PROTEIN] REDUCTASE, MITOCHONDRIAL"/>
    <property type="match status" value="1"/>
</dbReference>
<dbReference type="SUPFAM" id="SSF50129">
    <property type="entry name" value="GroES-like"/>
    <property type="match status" value="1"/>
</dbReference>
<keyword evidence="3" id="KW-0444">Lipid biosynthesis</keyword>
<comment type="similarity">
    <text evidence="2">Belongs to the zinc-containing alcohol dehydrogenase family. Quinone oxidoreductase subfamily.</text>
</comment>
<keyword evidence="4" id="KW-0276">Fatty acid metabolism</keyword>
<evidence type="ECO:0000256" key="9">
    <source>
        <dbReference type="ARBA" id="ARBA00023128"/>
    </source>
</evidence>
<dbReference type="InterPro" id="IPR020843">
    <property type="entry name" value="ER"/>
</dbReference>
<dbReference type="Pfam" id="PF08240">
    <property type="entry name" value="ADH_N"/>
    <property type="match status" value="1"/>
</dbReference>
<dbReference type="InterPro" id="IPR011032">
    <property type="entry name" value="GroES-like_sf"/>
</dbReference>
<evidence type="ECO:0000256" key="4">
    <source>
        <dbReference type="ARBA" id="ARBA00022832"/>
    </source>
</evidence>
<sequence>MQRRALKYTKFGDPREVTELVTETISTDLGPYEVLVRWLASPVNPLDINKIQGAYMMKPTLPAIAGSEGVGKVVKVGSSVTTLSPGDKAVIFVLNSPCWTDYSIVEEGDLIKIDQRLASLQGATMMINPPTAWLMMKMGGMEEGDWIVQNSANSGVGRAVIEMAKEKGYHTINIVRDRPNIKELKDELIRMGGDLVWTEEEVKKEGRAFKGRPKLALNGVGGKSCLQISNMLARGGMLITYGGMSKAPHEISTSSLVFNNITAVGIANGVWMMDPENKVESDRMLREIQEYFIRGVLNPPPMDIHPLENYAIAIKNSMDGKHGKQMFVIQEEKSSKL</sequence>
<dbReference type="GO" id="GO:0006633">
    <property type="term" value="P:fatty acid biosynthetic process"/>
    <property type="evidence" value="ECO:0007669"/>
    <property type="project" value="UniProtKB-KW"/>
</dbReference>
<dbReference type="SUPFAM" id="SSF51735">
    <property type="entry name" value="NAD(P)-binding Rossmann-fold domains"/>
    <property type="match status" value="1"/>
</dbReference>
<keyword evidence="5" id="KW-0521">NADP</keyword>
<dbReference type="InterPro" id="IPR051034">
    <property type="entry name" value="Mito_Enoyl-ACP_Reductase"/>
</dbReference>
<gene>
    <name evidence="15" type="ORF">PFISCL1PPCAC_14914</name>
</gene>
<keyword evidence="16" id="KW-1185">Reference proteome</keyword>
<dbReference type="InterPro" id="IPR013154">
    <property type="entry name" value="ADH-like_N"/>
</dbReference>